<comment type="subcellular location">
    <subcellularLocation>
        <location evidence="1">Bacterial microcompartment</location>
    </subcellularLocation>
</comment>
<dbReference type="CDD" id="cd01614">
    <property type="entry name" value="EutN_CcmL"/>
    <property type="match status" value="1"/>
</dbReference>
<dbReference type="SUPFAM" id="SSF159133">
    <property type="entry name" value="EutN/CcmL-like"/>
    <property type="match status" value="1"/>
</dbReference>
<dbReference type="InterPro" id="IPR004992">
    <property type="entry name" value="EutN_CcmL"/>
</dbReference>
<keyword evidence="2" id="KW-1283">Bacterial microcompartment</keyword>
<proteinExistence type="predicted"/>
<dbReference type="PROSITE" id="PS51932">
    <property type="entry name" value="BMV"/>
    <property type="match status" value="1"/>
</dbReference>
<evidence type="ECO:0000256" key="1">
    <source>
        <dbReference type="ARBA" id="ARBA00024322"/>
    </source>
</evidence>
<reference evidence="3 4" key="1">
    <citation type="submission" date="2017-09" db="EMBL/GenBank/DDBJ databases">
        <title>Depth-based differentiation of microbial function through sediment-hosted aquifers and enrichment of novel symbionts in the deep terrestrial subsurface.</title>
        <authorList>
            <person name="Probst A.J."/>
            <person name="Ladd B."/>
            <person name="Jarett J.K."/>
            <person name="Geller-Mcgrath D.E."/>
            <person name="Sieber C.M."/>
            <person name="Emerson J.B."/>
            <person name="Anantharaman K."/>
            <person name="Thomas B.C."/>
            <person name="Malmstrom R."/>
            <person name="Stieglmeier M."/>
            <person name="Klingl A."/>
            <person name="Woyke T."/>
            <person name="Ryan C.M."/>
            <person name="Banfield J.F."/>
        </authorList>
    </citation>
    <scope>NUCLEOTIDE SEQUENCE [LARGE SCALE GENOMIC DNA]</scope>
    <source>
        <strain evidence="3">CG17_big_fil_post_rev_8_21_14_2_50_48_46</strain>
    </source>
</reference>
<dbReference type="Pfam" id="PF03319">
    <property type="entry name" value="EutN_CcmL"/>
    <property type="match status" value="1"/>
</dbReference>
<sequence>MLLGKVIGTVVASQKDIKLEGLKFQVLQLMDLNGKLTSNYVVAIDAVGAGIGEVVMYASGSSARQTSVTHNKPCDAVIMAIVDNWNMQGETVFNKTEEE</sequence>
<dbReference type="EMBL" id="PFFQ01000055">
    <property type="protein sequence ID" value="PIW14832.1"/>
    <property type="molecule type" value="Genomic_DNA"/>
</dbReference>
<dbReference type="AlphaFoldDB" id="A0A2M7FZJ1"/>
<protein>
    <submittedName>
        <fullName evidence="3">Ethanolamine utilization protein EutN</fullName>
    </submittedName>
</protein>
<dbReference type="PANTHER" id="PTHR36539:SF1">
    <property type="entry name" value="BACTERIAL MICROCOMPARTMENT SHELL VERTEX PROTEIN EUTN"/>
    <property type="match status" value="1"/>
</dbReference>
<dbReference type="PANTHER" id="PTHR36539">
    <property type="entry name" value="ETHANOLAMINE UTILIZATION PROTEIN EUTN"/>
    <property type="match status" value="1"/>
</dbReference>
<dbReference type="Gene3D" id="2.40.50.220">
    <property type="entry name" value="EutN/Ccml"/>
    <property type="match status" value="1"/>
</dbReference>
<evidence type="ECO:0000313" key="4">
    <source>
        <dbReference type="Proteomes" id="UP000231019"/>
    </source>
</evidence>
<organism evidence="3 4">
    <name type="scientific">bacterium (Candidatus Blackallbacteria) CG17_big_fil_post_rev_8_21_14_2_50_48_46</name>
    <dbReference type="NCBI Taxonomy" id="2014261"/>
    <lineage>
        <taxon>Bacteria</taxon>
        <taxon>Candidatus Blackallbacteria</taxon>
    </lineage>
</organism>
<name>A0A2M7FZJ1_9BACT</name>
<accession>A0A2M7FZJ1</accession>
<evidence type="ECO:0000313" key="3">
    <source>
        <dbReference type="EMBL" id="PIW14832.1"/>
    </source>
</evidence>
<dbReference type="GO" id="GO:0031469">
    <property type="term" value="C:bacterial microcompartment"/>
    <property type="evidence" value="ECO:0007669"/>
    <property type="project" value="UniProtKB-SubCell"/>
</dbReference>
<evidence type="ECO:0000256" key="2">
    <source>
        <dbReference type="ARBA" id="ARBA00024446"/>
    </source>
</evidence>
<comment type="caution">
    <text evidence="3">The sequence shown here is derived from an EMBL/GenBank/DDBJ whole genome shotgun (WGS) entry which is preliminary data.</text>
</comment>
<dbReference type="Proteomes" id="UP000231019">
    <property type="component" value="Unassembled WGS sequence"/>
</dbReference>
<dbReference type="InterPro" id="IPR036677">
    <property type="entry name" value="EutN_CcmL_sf"/>
</dbReference>
<gene>
    <name evidence="3" type="ORF">COW36_19470</name>
</gene>